<organism evidence="1 2">
    <name type="scientific">Ogataea haglerorum</name>
    <dbReference type="NCBI Taxonomy" id="1937702"/>
    <lineage>
        <taxon>Eukaryota</taxon>
        <taxon>Fungi</taxon>
        <taxon>Dikarya</taxon>
        <taxon>Ascomycota</taxon>
        <taxon>Saccharomycotina</taxon>
        <taxon>Pichiomycetes</taxon>
        <taxon>Pichiales</taxon>
        <taxon>Pichiaceae</taxon>
        <taxon>Ogataea</taxon>
    </lineage>
</organism>
<reference evidence="1" key="1">
    <citation type="journal article" date="2021" name="G3 (Bethesda)">
        <title>Genomic diversity, chromosomal rearrangements, and interspecies hybridization in the ogataea polymorpha species complex.</title>
        <authorList>
            <person name="Hanson S.J."/>
            <person name="Cinneide E.O."/>
            <person name="Salzberg L.I."/>
            <person name="Wolfe K.H."/>
            <person name="McGowan J."/>
            <person name="Fitzpatrick D.A."/>
            <person name="Matlin K."/>
        </authorList>
    </citation>
    <scope>NUCLEOTIDE SEQUENCE</scope>
    <source>
        <strain evidence="1">83-405-1</strain>
    </source>
</reference>
<accession>A0AAN6D5N5</accession>
<gene>
    <name evidence="1" type="ORF">KL933_003256</name>
</gene>
<dbReference type="InterPro" id="IPR013943">
    <property type="entry name" value="Pet127"/>
</dbReference>
<dbReference type="AlphaFoldDB" id="A0AAN6D5N5"/>
<dbReference type="GO" id="GO:0000964">
    <property type="term" value="P:mitochondrial RNA 5'-end processing"/>
    <property type="evidence" value="ECO:0007669"/>
    <property type="project" value="TreeGrafter"/>
</dbReference>
<comment type="caution">
    <text evidence="1">The sequence shown here is derived from an EMBL/GenBank/DDBJ whole genome shotgun (WGS) entry which is preliminary data.</text>
</comment>
<dbReference type="Pfam" id="PF08634">
    <property type="entry name" value="Pet127"/>
    <property type="match status" value="1"/>
</dbReference>
<dbReference type="Proteomes" id="UP000738402">
    <property type="component" value="Unassembled WGS sequence"/>
</dbReference>
<dbReference type="GO" id="GO:0005740">
    <property type="term" value="C:mitochondrial envelope"/>
    <property type="evidence" value="ECO:0007669"/>
    <property type="project" value="TreeGrafter"/>
</dbReference>
<evidence type="ECO:0000313" key="1">
    <source>
        <dbReference type="EMBL" id="KAG7726973.1"/>
    </source>
</evidence>
<sequence length="650" mass="75551">MIRGYCLLQRPVLWPRRGYASKSKELQKSSRKKKIRRKQEIDKLRERIRLSSHRNVHNHSTNLEDASKYNPLPKYCSPNSEIPGLCHNLDRVLFSPGVHYMQDPRTRKYNFSPDLKEIPSIDDFRFDLIAGFVPPNKDPLMVKIGEEINASSNENQKSIKYFSSTSSMTNTLKHFHMLLSNYRPCHTSNFSKEFSSTTEFSKSTRCAAFTVVAPKGGGILSVDADRSTDTEIALSLLGHELELMLTAETKEFQKFLKHSDSEEALAPLPNNYQYARIGSFLMRSQSDAKSDMLPGTGIFDLKTRAVCAVRHDINYNNYHLTNYEIVRNTGLYESFERELFDLVRTGLWKYSMQARIGNMDGIFIAYHNMRRFFGFQYLPTTEIDHIFHGYDGPRKSKQNYDDVVNDFGNHWQTKREALSSFMADFEFRVSMEMWQAVLDLVTKETNHRPFRLITKCDRNILGTYLDVVATVVDEDMLKNLSTLGDDIVTLDKEDLAATQKDELPMERIIRLAESRSLQHKRMLSLNKDILDSTLGDPSKCLMFRITATHYFNGKLFRGKYPTPPLDILDEHQHNTWEVRYNINRIYNRRKIRRCYNRYVTEAASSLQDHPVNRENTEKAYMDQKASPLQRLLRAYSAKSEKRKKLYGANQ</sequence>
<evidence type="ECO:0000313" key="2">
    <source>
        <dbReference type="Proteomes" id="UP000738402"/>
    </source>
</evidence>
<dbReference type="EMBL" id="JAHLUH010000008">
    <property type="protein sequence ID" value="KAG7726973.1"/>
    <property type="molecule type" value="Genomic_DNA"/>
</dbReference>
<dbReference type="PANTHER" id="PTHR31014:SF0">
    <property type="entry name" value="MITOCHONDRIAL TRANSLATION SYSTEM COMPONENT PET127-RELATED"/>
    <property type="match status" value="1"/>
</dbReference>
<dbReference type="PANTHER" id="PTHR31014">
    <property type="entry name" value="MITOCHONDRIAL TRANSLATION SYSTEM COMPONENT PET127-RELATED"/>
    <property type="match status" value="1"/>
</dbReference>
<proteinExistence type="predicted"/>
<evidence type="ECO:0008006" key="3">
    <source>
        <dbReference type="Google" id="ProtNLM"/>
    </source>
</evidence>
<name>A0AAN6D5N5_9ASCO</name>
<protein>
    <recommendedName>
        <fullName evidence="3">Pet127p</fullName>
    </recommendedName>
</protein>